<keyword evidence="2" id="KW-0809">Transit peptide</keyword>
<dbReference type="EMBL" id="JACEFO010001770">
    <property type="protein sequence ID" value="KAF8704811.1"/>
    <property type="molecule type" value="Genomic_DNA"/>
</dbReference>
<keyword evidence="1" id="KW-0677">Repeat</keyword>
<keyword evidence="5" id="KW-1185">Reference proteome</keyword>
<evidence type="ECO:0000313" key="4">
    <source>
        <dbReference type="EMBL" id="KAF8704811.1"/>
    </source>
</evidence>
<comment type="caution">
    <text evidence="4">The sequence shown here is derived from an EMBL/GenBank/DDBJ whole genome shotgun (WGS) entry which is preliminary data.</text>
</comment>
<dbReference type="InterPro" id="IPR011990">
    <property type="entry name" value="TPR-like_helical_dom_sf"/>
</dbReference>
<sequence>MTTILCPPPSHLILTVPNRTSSAAGYRTAPERPHADGDAVASYAGMLASGGRPDACTLPSLLKAVARRGGPAAAFSSAARRPPQPPPSTPTCLSLGWSAAPTPRVRWSPLTRPAAAARGLLDACGQAVRGVVALVRGHGEFRLHAHAVTYVSVLSACRKGRDWLLGLQVHRRVVERGVLPDLKVESALVDMYA</sequence>
<evidence type="ECO:0000313" key="5">
    <source>
        <dbReference type="Proteomes" id="UP000636709"/>
    </source>
</evidence>
<evidence type="ECO:0000256" key="3">
    <source>
        <dbReference type="PROSITE-ProRule" id="PRU00708"/>
    </source>
</evidence>
<dbReference type="Proteomes" id="UP000636709">
    <property type="component" value="Unassembled WGS sequence"/>
</dbReference>
<dbReference type="InterPro" id="IPR002885">
    <property type="entry name" value="PPR_rpt"/>
</dbReference>
<gene>
    <name evidence="4" type="ORF">HU200_031049</name>
</gene>
<dbReference type="PROSITE" id="PS51375">
    <property type="entry name" value="PPR"/>
    <property type="match status" value="1"/>
</dbReference>
<dbReference type="AlphaFoldDB" id="A0A835BQ12"/>
<reference evidence="4" key="1">
    <citation type="submission" date="2020-07" db="EMBL/GenBank/DDBJ databases">
        <title>Genome sequence and genetic diversity analysis of an under-domesticated orphan crop, white fonio (Digitaria exilis).</title>
        <authorList>
            <person name="Bennetzen J.L."/>
            <person name="Chen S."/>
            <person name="Ma X."/>
            <person name="Wang X."/>
            <person name="Yssel A.E.J."/>
            <person name="Chaluvadi S.R."/>
            <person name="Johnson M."/>
            <person name="Gangashetty P."/>
            <person name="Hamidou F."/>
            <person name="Sanogo M.D."/>
            <person name="Zwaenepoel A."/>
            <person name="Wallace J."/>
            <person name="Van De Peer Y."/>
            <person name="Van Deynze A."/>
        </authorList>
    </citation>
    <scope>NUCLEOTIDE SEQUENCE</scope>
    <source>
        <tissue evidence="4">Leaves</tissue>
    </source>
</reference>
<name>A0A835BQ12_9POAL</name>
<dbReference type="OrthoDB" id="185373at2759"/>
<accession>A0A835BQ12</accession>
<dbReference type="Gene3D" id="1.25.40.10">
    <property type="entry name" value="Tetratricopeptide repeat domain"/>
    <property type="match status" value="1"/>
</dbReference>
<proteinExistence type="predicted"/>
<protein>
    <submittedName>
        <fullName evidence="4">Uncharacterized protein</fullName>
    </submittedName>
</protein>
<organism evidence="4 5">
    <name type="scientific">Digitaria exilis</name>
    <dbReference type="NCBI Taxonomy" id="1010633"/>
    <lineage>
        <taxon>Eukaryota</taxon>
        <taxon>Viridiplantae</taxon>
        <taxon>Streptophyta</taxon>
        <taxon>Embryophyta</taxon>
        <taxon>Tracheophyta</taxon>
        <taxon>Spermatophyta</taxon>
        <taxon>Magnoliopsida</taxon>
        <taxon>Liliopsida</taxon>
        <taxon>Poales</taxon>
        <taxon>Poaceae</taxon>
        <taxon>PACMAD clade</taxon>
        <taxon>Panicoideae</taxon>
        <taxon>Panicodae</taxon>
        <taxon>Paniceae</taxon>
        <taxon>Anthephorinae</taxon>
        <taxon>Digitaria</taxon>
    </lineage>
</organism>
<evidence type="ECO:0000256" key="2">
    <source>
        <dbReference type="ARBA" id="ARBA00022946"/>
    </source>
</evidence>
<feature type="repeat" description="PPR" evidence="3">
    <location>
        <begin position="146"/>
        <end position="180"/>
    </location>
</feature>
<evidence type="ECO:0000256" key="1">
    <source>
        <dbReference type="ARBA" id="ARBA00022737"/>
    </source>
</evidence>